<accession>A0A239DMZ0</accession>
<dbReference type="Proteomes" id="UP000198379">
    <property type="component" value="Unassembled WGS sequence"/>
</dbReference>
<feature type="transmembrane region" description="Helical" evidence="1">
    <location>
        <begin position="92"/>
        <end position="116"/>
    </location>
</feature>
<feature type="transmembrane region" description="Helical" evidence="1">
    <location>
        <begin position="12"/>
        <end position="33"/>
    </location>
</feature>
<sequence>MGNISDKNEKRKLLWSWGLSTLPFFGVYIVTLLSKDYSSFWELLSELDENLKAEYLLFILISLVNFNFYISDKEFYFTNKKLGFLNNAKAEVWFPMFLQGISIILAIIYSCLKAGYEIRLIQGFNTRYIKWIYIFVAIIGVIVILSKKREDDVN</sequence>
<keyword evidence="1" id="KW-0472">Membrane</keyword>
<evidence type="ECO:0000256" key="1">
    <source>
        <dbReference type="SAM" id="Phobius"/>
    </source>
</evidence>
<proteinExistence type="predicted"/>
<dbReference type="EMBL" id="FZNY01000011">
    <property type="protein sequence ID" value="SNS33840.1"/>
    <property type="molecule type" value="Genomic_DNA"/>
</dbReference>
<organism evidence="2 3">
    <name type="scientific">Dokdonia pacifica</name>
    <dbReference type="NCBI Taxonomy" id="1627892"/>
    <lineage>
        <taxon>Bacteria</taxon>
        <taxon>Pseudomonadati</taxon>
        <taxon>Bacteroidota</taxon>
        <taxon>Flavobacteriia</taxon>
        <taxon>Flavobacteriales</taxon>
        <taxon>Flavobacteriaceae</taxon>
        <taxon>Dokdonia</taxon>
    </lineage>
</organism>
<keyword evidence="1" id="KW-0812">Transmembrane</keyword>
<evidence type="ECO:0000313" key="3">
    <source>
        <dbReference type="Proteomes" id="UP000198379"/>
    </source>
</evidence>
<keyword evidence="3" id="KW-1185">Reference proteome</keyword>
<keyword evidence="1" id="KW-1133">Transmembrane helix</keyword>
<feature type="transmembrane region" description="Helical" evidence="1">
    <location>
        <begin position="53"/>
        <end position="71"/>
    </location>
</feature>
<reference evidence="2 3" key="1">
    <citation type="submission" date="2017-06" db="EMBL/GenBank/DDBJ databases">
        <authorList>
            <person name="Kim H.J."/>
            <person name="Triplett B.A."/>
        </authorList>
    </citation>
    <scope>NUCLEOTIDE SEQUENCE [LARGE SCALE GENOMIC DNA]</scope>
    <source>
        <strain evidence="2 3">DSM 25597</strain>
    </source>
</reference>
<dbReference type="AlphaFoldDB" id="A0A239DMZ0"/>
<gene>
    <name evidence="2" type="ORF">SAMN06265376_111106</name>
</gene>
<feature type="transmembrane region" description="Helical" evidence="1">
    <location>
        <begin position="128"/>
        <end position="146"/>
    </location>
</feature>
<dbReference type="RefSeq" id="WP_089373855.1">
    <property type="nucleotide sequence ID" value="NZ_BMEP01000008.1"/>
</dbReference>
<protein>
    <submittedName>
        <fullName evidence="2">Uncharacterized protein</fullName>
    </submittedName>
</protein>
<name>A0A239DMZ0_9FLAO</name>
<evidence type="ECO:0000313" key="2">
    <source>
        <dbReference type="EMBL" id="SNS33840.1"/>
    </source>
</evidence>